<comment type="function">
    <text evidence="6">Located at the top of the head of the 30S subunit, it contacts several helices of the 16S rRNA. In the 70S ribosome it contacts the 23S rRNA (bridge B1a) and protein L5 of the 50S subunit (bridge B1b), connecting the 2 subunits; these bridges are implicated in subunit movement.</text>
</comment>
<evidence type="ECO:0000256" key="3">
    <source>
        <dbReference type="ARBA" id="ARBA00022884"/>
    </source>
</evidence>
<evidence type="ECO:0000313" key="10">
    <source>
        <dbReference type="Proteomes" id="UP001218034"/>
    </source>
</evidence>
<dbReference type="InterPro" id="IPR010979">
    <property type="entry name" value="Ribosomal_uS13-like_H2TH"/>
</dbReference>
<keyword evidence="3 6" id="KW-0694">RNA-binding</keyword>
<evidence type="ECO:0000256" key="5">
    <source>
        <dbReference type="ARBA" id="ARBA00023274"/>
    </source>
</evidence>
<dbReference type="NCBIfam" id="TIGR03629">
    <property type="entry name" value="uS13_arch"/>
    <property type="match status" value="1"/>
</dbReference>
<dbReference type="NCBIfam" id="NF003140">
    <property type="entry name" value="PRK04053.1"/>
    <property type="match status" value="1"/>
</dbReference>
<feature type="region of interest" description="Disordered" evidence="8">
    <location>
        <begin position="128"/>
        <end position="159"/>
    </location>
</feature>
<dbReference type="EMBL" id="CP104395">
    <property type="protein sequence ID" value="WEL19915.1"/>
    <property type="molecule type" value="Genomic_DNA"/>
</dbReference>
<evidence type="ECO:0000256" key="7">
    <source>
        <dbReference type="RuleBase" id="RU003830"/>
    </source>
</evidence>
<proteinExistence type="inferred from homology"/>
<protein>
    <recommendedName>
        <fullName evidence="6">Small ribosomal subunit protein uS13</fullName>
    </recommendedName>
</protein>
<dbReference type="InterPro" id="IPR019977">
    <property type="entry name" value="Ribosomal_uS13_archaeal"/>
</dbReference>
<comment type="similarity">
    <text evidence="1 6 7">Belongs to the universal ribosomal protein uS13 family.</text>
</comment>
<dbReference type="RefSeq" id="WP_347721744.1">
    <property type="nucleotide sequence ID" value="NZ_CP104395.1"/>
</dbReference>
<evidence type="ECO:0000313" key="9">
    <source>
        <dbReference type="EMBL" id="WEL19915.1"/>
    </source>
</evidence>
<dbReference type="InterPro" id="IPR001892">
    <property type="entry name" value="Ribosomal_uS13"/>
</dbReference>
<evidence type="ECO:0000256" key="8">
    <source>
        <dbReference type="SAM" id="MobiDB-lite"/>
    </source>
</evidence>
<keyword evidence="5 6" id="KW-0687">Ribonucleoprotein</keyword>
<keyword evidence="10" id="KW-1185">Reference proteome</keyword>
<dbReference type="Proteomes" id="UP001218034">
    <property type="component" value="Chromosome"/>
</dbReference>
<evidence type="ECO:0000256" key="2">
    <source>
        <dbReference type="ARBA" id="ARBA00022730"/>
    </source>
</evidence>
<name>A0ABY8CHC5_9ARCH</name>
<evidence type="ECO:0000256" key="6">
    <source>
        <dbReference type="HAMAP-Rule" id="MF_01315"/>
    </source>
</evidence>
<dbReference type="Gene3D" id="1.10.8.50">
    <property type="match status" value="1"/>
</dbReference>
<gene>
    <name evidence="9" type="primary">rpsM</name>
    <name evidence="6" type="synonym">rps13</name>
    <name evidence="9" type="ORF">SVXNc_0911</name>
</gene>
<organism evidence="9 10">
    <name type="scientific">Candidatus Nanohalococcus occultus</name>
    <dbReference type="NCBI Taxonomy" id="2978047"/>
    <lineage>
        <taxon>Archaea</taxon>
        <taxon>Candidatus Nanohalarchaeota</taxon>
        <taxon>Candidatus Nanohalarchaeota incertae sedis</taxon>
        <taxon>Candidatus Nanohalococcus</taxon>
    </lineage>
</organism>
<evidence type="ECO:0000256" key="1">
    <source>
        <dbReference type="ARBA" id="ARBA00008080"/>
    </source>
</evidence>
<dbReference type="PANTHER" id="PTHR10871">
    <property type="entry name" value="30S RIBOSOMAL PROTEIN S13/40S RIBOSOMAL PROTEIN S18"/>
    <property type="match status" value="1"/>
</dbReference>
<keyword evidence="2 6" id="KW-0699">rRNA-binding</keyword>
<sequence>MSEVREIVRIARTDIDGTKPIAKAIRSLSGVGDMYGNAIAKVLEFDTETKIGSLSDEEIDQIEETIKSPEEAGVPAWVRNRRKDRETGEDRHLIGSDLELRKEFDIRRYKEIGSYVGWRHEIGLPVRGQKTKSSFRSGSKIGVSRARLQEEASPDGGDE</sequence>
<dbReference type="GO" id="GO:0005840">
    <property type="term" value="C:ribosome"/>
    <property type="evidence" value="ECO:0007669"/>
    <property type="project" value="UniProtKB-KW"/>
</dbReference>
<dbReference type="PROSITE" id="PS50159">
    <property type="entry name" value="RIBOSOMAL_S13_2"/>
    <property type="match status" value="1"/>
</dbReference>
<dbReference type="GeneID" id="98290988"/>
<comment type="subunit">
    <text evidence="6">Part of the 30S ribosomal subunit. Forms a loose heterodimer with protein S19. Forms two bridges to the 50S subunit in the 70S ribosome.</text>
</comment>
<keyword evidence="4 6" id="KW-0689">Ribosomal protein</keyword>
<reference evidence="9 10" key="1">
    <citation type="submission" date="2022-09" db="EMBL/GenBank/DDBJ databases">
        <title>Xylan utilization by haloarchaea-nanohaloarchaea associations.</title>
        <authorList>
            <person name="Yakimov M."/>
        </authorList>
    </citation>
    <scope>NUCLEOTIDE SEQUENCE [LARGE SCALE GENOMIC DNA]</scope>
    <source>
        <strain evidence="9 10">SVXNc</strain>
    </source>
</reference>
<dbReference type="PANTHER" id="PTHR10871:SF3">
    <property type="entry name" value="SMALL RIBOSOMAL SUBUNIT PROTEIN US13"/>
    <property type="match status" value="1"/>
</dbReference>
<accession>A0ABY8CHC5</accession>
<dbReference type="SUPFAM" id="SSF46946">
    <property type="entry name" value="S13-like H2TH domain"/>
    <property type="match status" value="1"/>
</dbReference>
<dbReference type="InterPro" id="IPR027437">
    <property type="entry name" value="Rbsml_uS13_C"/>
</dbReference>
<dbReference type="Pfam" id="PF00416">
    <property type="entry name" value="Ribosomal_S13"/>
    <property type="match status" value="1"/>
</dbReference>
<evidence type="ECO:0000256" key="4">
    <source>
        <dbReference type="ARBA" id="ARBA00022980"/>
    </source>
</evidence>
<dbReference type="HAMAP" id="MF_01315">
    <property type="entry name" value="Ribosomal_uS13"/>
    <property type="match status" value="1"/>
</dbReference>
<dbReference type="Gene3D" id="4.10.910.10">
    <property type="entry name" value="30s ribosomal protein s13, domain 2"/>
    <property type="match status" value="1"/>
</dbReference>
<dbReference type="PIRSF" id="PIRSF002134">
    <property type="entry name" value="Ribosomal_S13"/>
    <property type="match status" value="1"/>
</dbReference>